<dbReference type="Proteomes" id="UP001629536">
    <property type="component" value="Unassembled WGS sequence"/>
</dbReference>
<organism evidence="1 2">
    <name type="scientific">Helcococcus bovis</name>
    <dbReference type="NCBI Taxonomy" id="3153252"/>
    <lineage>
        <taxon>Bacteria</taxon>
        <taxon>Bacillati</taxon>
        <taxon>Bacillota</taxon>
        <taxon>Tissierellia</taxon>
        <taxon>Tissierellales</taxon>
        <taxon>Peptoniphilaceae</taxon>
        <taxon>Helcococcus</taxon>
    </lineage>
</organism>
<sequence>MVRKKGLNPEILNFSFYDENYNLNNDNKRENIKDEFNLDI</sequence>
<comment type="caution">
    <text evidence="1">The sequence shown here is derived from an EMBL/GenBank/DDBJ whole genome shotgun (WGS) entry which is preliminary data.</text>
</comment>
<dbReference type="EMBL" id="JBFNFH010000007">
    <property type="protein sequence ID" value="MFM1524814.1"/>
    <property type="molecule type" value="Genomic_DNA"/>
</dbReference>
<name>A0ABW9F5S7_9FIRM</name>
<reference evidence="1 2" key="1">
    <citation type="journal article" date="2024" name="Front. Microbiol.">
        <title>Pangenomic and biochemical analyses of Helcococcus ovis reveal widespread tetracycline resistance and a novel bacterial species, Helcococcus bovis.</title>
        <authorList>
            <person name="Cunha F."/>
            <person name="Zhai Y."/>
            <person name="Casaro S."/>
            <person name="Jones K.L."/>
            <person name="Hernandez M."/>
            <person name="Bisinotto R.S."/>
            <person name="Kariyawasam S."/>
            <person name="Brown M.B."/>
            <person name="Phillips A."/>
            <person name="Jeong K.C."/>
            <person name="Galvao K.N."/>
        </authorList>
    </citation>
    <scope>NUCLEOTIDE SEQUENCE [LARGE SCALE GENOMIC DNA]</scope>
    <source>
        <strain evidence="1 2">KG197</strain>
    </source>
</reference>
<protein>
    <submittedName>
        <fullName evidence="1">Uncharacterized protein</fullName>
    </submittedName>
</protein>
<evidence type="ECO:0000313" key="1">
    <source>
        <dbReference type="EMBL" id="MFM1524814.1"/>
    </source>
</evidence>
<dbReference type="RefSeq" id="WP_408105281.1">
    <property type="nucleotide sequence ID" value="NZ_JBFNFH010000007.1"/>
</dbReference>
<keyword evidence="2" id="KW-1185">Reference proteome</keyword>
<evidence type="ECO:0000313" key="2">
    <source>
        <dbReference type="Proteomes" id="UP001629536"/>
    </source>
</evidence>
<gene>
    <name evidence="1" type="ORF">ABGF40_03930</name>
</gene>
<accession>A0ABW9F5S7</accession>
<proteinExistence type="predicted"/>